<dbReference type="SMART" id="SM00382">
    <property type="entry name" value="AAA"/>
    <property type="match status" value="1"/>
</dbReference>
<dbReference type="Gene3D" id="3.40.50.300">
    <property type="entry name" value="P-loop containing nucleotide triphosphate hydrolases"/>
    <property type="match status" value="1"/>
</dbReference>
<feature type="transmembrane region" description="Helical" evidence="2">
    <location>
        <begin position="113"/>
        <end position="131"/>
    </location>
</feature>
<evidence type="ECO:0000256" key="2">
    <source>
        <dbReference type="SAM" id="Phobius"/>
    </source>
</evidence>
<keyword evidence="2" id="KW-1133">Transmembrane helix</keyword>
<keyword evidence="2" id="KW-0812">Transmembrane</keyword>
<evidence type="ECO:0000256" key="1">
    <source>
        <dbReference type="SAM" id="MobiDB-lite"/>
    </source>
</evidence>
<feature type="region of interest" description="Disordered" evidence="1">
    <location>
        <begin position="1"/>
        <end position="25"/>
    </location>
</feature>
<sequence>MPVSTAPAPVVNGNHSEHDNDQQQDFGQLVGDNYEFQFIKKIDGDIKLDSSPETSPKKITPETLDVFDTLETHAGKQLKLNDGKPKKILRMSIEDLDEKRHEKMNVTKKRWPSYKIFLILLAVSGVVFGVLCHELRDQLLRHYRKEYNILIHGQEYCTDQIDYTSLGKILRNEIVGQEAALTELENALKTHQTFSSIILHGPTGTGKTLTTQLLATNFRWQENTQVLVYNPNAKFDLTSITRRLSSCGHNLIIIDDLHLINKDLLTLRQSIEEIAREKNFKVVLIFVFNMSKFETQRNVDGEGPIFEHLPTNAFRIIEYKHMTDIDLNKCMDKIEKELALTLSHEQRANVKQSVDVTKSGCKNVKSKISLYS</sequence>
<evidence type="ECO:0000313" key="4">
    <source>
        <dbReference type="EMBL" id="SSX04033.1"/>
    </source>
</evidence>
<dbReference type="VEuPathDB" id="VectorBase:CSON010777"/>
<organism evidence="5">
    <name type="scientific">Culicoides sonorensis</name>
    <name type="common">Biting midge</name>
    <dbReference type="NCBI Taxonomy" id="179676"/>
    <lineage>
        <taxon>Eukaryota</taxon>
        <taxon>Metazoa</taxon>
        <taxon>Ecdysozoa</taxon>
        <taxon>Arthropoda</taxon>
        <taxon>Hexapoda</taxon>
        <taxon>Insecta</taxon>
        <taxon>Pterygota</taxon>
        <taxon>Neoptera</taxon>
        <taxon>Endopterygota</taxon>
        <taxon>Diptera</taxon>
        <taxon>Nematocera</taxon>
        <taxon>Chironomoidea</taxon>
        <taxon>Ceratopogonidae</taxon>
        <taxon>Ceratopogoninae</taxon>
        <taxon>Culicoides</taxon>
        <taxon>Monoculicoides</taxon>
    </lineage>
</organism>
<dbReference type="InterPro" id="IPR027417">
    <property type="entry name" value="P-loop_NTPase"/>
</dbReference>
<gene>
    <name evidence="5" type="primary">CSON010777</name>
</gene>
<evidence type="ECO:0000313" key="5">
    <source>
        <dbReference type="EMBL" id="SSX24398.1"/>
    </source>
</evidence>
<keyword evidence="2" id="KW-0472">Membrane</keyword>
<name>A0A336MEC1_CULSO</name>
<feature type="domain" description="AAA+ ATPase" evidence="3">
    <location>
        <begin position="193"/>
        <end position="323"/>
    </location>
</feature>
<dbReference type="AlphaFoldDB" id="A0A336MEC1"/>
<dbReference type="EMBL" id="UFQT01000446">
    <property type="protein sequence ID" value="SSX24398.1"/>
    <property type="molecule type" value="Genomic_DNA"/>
</dbReference>
<accession>A0A336MEC1</accession>
<reference evidence="4" key="1">
    <citation type="submission" date="2018-04" db="EMBL/GenBank/DDBJ databases">
        <authorList>
            <person name="Go L.Y."/>
            <person name="Mitchell J.A."/>
        </authorList>
    </citation>
    <scope>NUCLEOTIDE SEQUENCE</scope>
    <source>
        <tissue evidence="4">Whole organism</tissue>
    </source>
</reference>
<proteinExistence type="predicted"/>
<dbReference type="InterPro" id="IPR003593">
    <property type="entry name" value="AAA+_ATPase"/>
</dbReference>
<evidence type="ECO:0000259" key="3">
    <source>
        <dbReference type="SMART" id="SM00382"/>
    </source>
</evidence>
<reference evidence="5" key="2">
    <citation type="submission" date="2018-07" db="EMBL/GenBank/DDBJ databases">
        <authorList>
            <person name="Quirk P.G."/>
            <person name="Krulwich T.A."/>
        </authorList>
    </citation>
    <scope>NUCLEOTIDE SEQUENCE</scope>
</reference>
<dbReference type="SUPFAM" id="SSF52540">
    <property type="entry name" value="P-loop containing nucleoside triphosphate hydrolases"/>
    <property type="match status" value="1"/>
</dbReference>
<dbReference type="CDD" id="cd00009">
    <property type="entry name" value="AAA"/>
    <property type="match status" value="1"/>
</dbReference>
<dbReference type="EMBL" id="UFQS01000446">
    <property type="protein sequence ID" value="SSX04033.1"/>
    <property type="molecule type" value="Genomic_DNA"/>
</dbReference>
<protein>
    <submittedName>
        <fullName evidence="5">CSON010777 protein</fullName>
    </submittedName>
</protein>